<dbReference type="AlphaFoldDB" id="A0A0M4DKB2"/>
<name>A0A0M4DKB2_9BACT</name>
<dbReference type="PROSITE" id="PS51257">
    <property type="entry name" value="PROKAR_LIPOPROTEIN"/>
    <property type="match status" value="1"/>
</dbReference>
<gene>
    <name evidence="4" type="ORF">DSOUD_3230</name>
</gene>
<sequence length="213" mass="22431">MKRKILGLLATLLASACLASVSFAANVPYLGVQVGGTWVDDADLSDETGTFGEAEFDTGFNVGVTGGVDCGPGRYELELNYRQNDFDKISVPGLVITGLDGDISAISFMANAFWDIPTGSPVTPYLGGGIGVANVSINDLGAPGIGPIADDDDTVFAYQVGAGVAFELNPNMALDLGYRYFATSDPEFTDVDGFKLESEYKTHNASLGLRIMF</sequence>
<dbReference type="STRING" id="1603606.DSOUD_3230"/>
<protein>
    <submittedName>
        <fullName evidence="4">Surface antigen msp4 family protein</fullName>
    </submittedName>
</protein>
<keyword evidence="5" id="KW-1185">Reference proteome</keyword>
<organism evidence="4 5">
    <name type="scientific">Desulfuromonas soudanensis</name>
    <dbReference type="NCBI Taxonomy" id="1603606"/>
    <lineage>
        <taxon>Bacteria</taxon>
        <taxon>Pseudomonadati</taxon>
        <taxon>Thermodesulfobacteriota</taxon>
        <taxon>Desulfuromonadia</taxon>
        <taxon>Desulfuromonadales</taxon>
        <taxon>Desulfuromonadaceae</taxon>
        <taxon>Desulfuromonas</taxon>
    </lineage>
</organism>
<dbReference type="InterPro" id="IPR027385">
    <property type="entry name" value="Beta-barrel_OMP"/>
</dbReference>
<evidence type="ECO:0000256" key="1">
    <source>
        <dbReference type="ARBA" id="ARBA00022729"/>
    </source>
</evidence>
<dbReference type="OrthoDB" id="5451288at2"/>
<evidence type="ECO:0000313" key="4">
    <source>
        <dbReference type="EMBL" id="ALC17950.1"/>
    </source>
</evidence>
<dbReference type="EMBL" id="CP010802">
    <property type="protein sequence ID" value="ALC17950.1"/>
    <property type="molecule type" value="Genomic_DNA"/>
</dbReference>
<dbReference type="InterPro" id="IPR011250">
    <property type="entry name" value="OMP/PagP_B-barrel"/>
</dbReference>
<dbReference type="KEGG" id="des:DSOUD_3230"/>
<accession>A0A0M4DKB2</accession>
<reference evidence="4 5" key="1">
    <citation type="submission" date="2015-07" db="EMBL/GenBank/DDBJ databases">
        <title>Isolation and Genomic Characterization of a Novel Halophilic Metal-Reducing Deltaproteobacterium from the Deep Subsurface.</title>
        <authorList>
            <person name="Badalamenti J.P."/>
            <person name="Summers Z.M."/>
            <person name="Gralnick J.A."/>
            <person name="Bond D.R."/>
        </authorList>
    </citation>
    <scope>NUCLEOTIDE SEQUENCE [LARGE SCALE GENOMIC DNA]</scope>
    <source>
        <strain evidence="4 5">WTL</strain>
    </source>
</reference>
<dbReference type="Gene3D" id="2.40.160.20">
    <property type="match status" value="1"/>
</dbReference>
<dbReference type="PATRIC" id="fig|1603606.3.peg.3475"/>
<keyword evidence="1 2" id="KW-0732">Signal</keyword>
<evidence type="ECO:0000259" key="3">
    <source>
        <dbReference type="Pfam" id="PF13505"/>
    </source>
</evidence>
<dbReference type="Pfam" id="PF13505">
    <property type="entry name" value="OMP_b-brl"/>
    <property type="match status" value="1"/>
</dbReference>
<dbReference type="SUPFAM" id="SSF56925">
    <property type="entry name" value="OMPA-like"/>
    <property type="match status" value="1"/>
</dbReference>
<feature type="signal peptide" evidence="2">
    <location>
        <begin position="1"/>
        <end position="24"/>
    </location>
</feature>
<dbReference type="Proteomes" id="UP000057158">
    <property type="component" value="Chromosome"/>
</dbReference>
<evidence type="ECO:0000256" key="2">
    <source>
        <dbReference type="SAM" id="SignalP"/>
    </source>
</evidence>
<proteinExistence type="predicted"/>
<dbReference type="RefSeq" id="WP_053551918.1">
    <property type="nucleotide sequence ID" value="NZ_CP010802.1"/>
</dbReference>
<evidence type="ECO:0000313" key="5">
    <source>
        <dbReference type="Proteomes" id="UP000057158"/>
    </source>
</evidence>
<feature type="chain" id="PRO_5005792368" evidence="2">
    <location>
        <begin position="25"/>
        <end position="213"/>
    </location>
</feature>
<feature type="domain" description="Outer membrane protein beta-barrel" evidence="3">
    <location>
        <begin position="12"/>
        <end position="213"/>
    </location>
</feature>